<dbReference type="EMBL" id="JAFFZE010000009">
    <property type="protein sequence ID" value="MCT2583411.1"/>
    <property type="molecule type" value="Genomic_DNA"/>
</dbReference>
<gene>
    <name evidence="3" type="ORF">JT362_09805</name>
</gene>
<keyword evidence="2" id="KW-0472">Membrane</keyword>
<organism evidence="3 4">
    <name type="scientific">Actinophytocola gossypii</name>
    <dbReference type="NCBI Taxonomy" id="2812003"/>
    <lineage>
        <taxon>Bacteria</taxon>
        <taxon>Bacillati</taxon>
        <taxon>Actinomycetota</taxon>
        <taxon>Actinomycetes</taxon>
        <taxon>Pseudonocardiales</taxon>
        <taxon>Pseudonocardiaceae</taxon>
    </lineage>
</organism>
<dbReference type="RefSeq" id="WP_260190787.1">
    <property type="nucleotide sequence ID" value="NZ_JAFFZE010000009.1"/>
</dbReference>
<feature type="transmembrane region" description="Helical" evidence="2">
    <location>
        <begin position="78"/>
        <end position="99"/>
    </location>
</feature>
<keyword evidence="2" id="KW-1133">Transmembrane helix</keyword>
<reference evidence="3 4" key="1">
    <citation type="submission" date="2021-02" db="EMBL/GenBank/DDBJ databases">
        <title>Actinophytocola xerophila sp. nov., isolated from soil of cotton cropping field.</title>
        <authorList>
            <person name="Huang R."/>
            <person name="Chen X."/>
            <person name="Ge X."/>
            <person name="Liu W."/>
        </authorList>
    </citation>
    <scope>NUCLEOTIDE SEQUENCE [LARGE SCALE GENOMIC DNA]</scope>
    <source>
        <strain evidence="3 4">S1-96</strain>
    </source>
</reference>
<dbReference type="Proteomes" id="UP001156441">
    <property type="component" value="Unassembled WGS sequence"/>
</dbReference>
<evidence type="ECO:0000313" key="3">
    <source>
        <dbReference type="EMBL" id="MCT2583411.1"/>
    </source>
</evidence>
<feature type="region of interest" description="Disordered" evidence="1">
    <location>
        <begin position="113"/>
        <end position="162"/>
    </location>
</feature>
<evidence type="ECO:0000313" key="4">
    <source>
        <dbReference type="Proteomes" id="UP001156441"/>
    </source>
</evidence>
<keyword evidence="2" id="KW-0812">Transmembrane</keyword>
<sequence>MDTNSYVAFLLIGAVLVLVDGQIIYRNGRRFLQQGTASASAESMTRLVSVLFHLVTLGVLLLISTIDIPTDGSIEGVVLRTGVVLIVLGIAHWIAMTALTRIRDRQEFDEVHQEREARRQANDAASAAYGTSVPSPAESPAYNGESATSVVNRQQPYPRAGS</sequence>
<keyword evidence="4" id="KW-1185">Reference proteome</keyword>
<name>A0ABT2J6K9_9PSEU</name>
<protein>
    <recommendedName>
        <fullName evidence="5">DUF3784 domain-containing protein</fullName>
    </recommendedName>
</protein>
<evidence type="ECO:0000256" key="1">
    <source>
        <dbReference type="SAM" id="MobiDB-lite"/>
    </source>
</evidence>
<evidence type="ECO:0000256" key="2">
    <source>
        <dbReference type="SAM" id="Phobius"/>
    </source>
</evidence>
<feature type="transmembrane region" description="Helical" evidence="2">
    <location>
        <begin position="46"/>
        <end position="66"/>
    </location>
</feature>
<feature type="transmembrane region" description="Helical" evidence="2">
    <location>
        <begin position="6"/>
        <end position="25"/>
    </location>
</feature>
<accession>A0ABT2J6K9</accession>
<comment type="caution">
    <text evidence="3">The sequence shown here is derived from an EMBL/GenBank/DDBJ whole genome shotgun (WGS) entry which is preliminary data.</text>
</comment>
<evidence type="ECO:0008006" key="5">
    <source>
        <dbReference type="Google" id="ProtNLM"/>
    </source>
</evidence>
<proteinExistence type="predicted"/>
<feature type="compositionally biased region" description="Polar residues" evidence="1">
    <location>
        <begin position="145"/>
        <end position="155"/>
    </location>
</feature>